<dbReference type="SUPFAM" id="SSF51197">
    <property type="entry name" value="Clavaminate synthase-like"/>
    <property type="match status" value="1"/>
</dbReference>
<accession>A0A9X2RKZ6</accession>
<feature type="region of interest" description="Disordered" evidence="1">
    <location>
        <begin position="1"/>
        <end position="20"/>
    </location>
</feature>
<reference evidence="2" key="1">
    <citation type="submission" date="2022-06" db="EMBL/GenBank/DDBJ databases">
        <title>WGS of actinobacteria.</title>
        <authorList>
            <person name="Thawai C."/>
        </authorList>
    </citation>
    <scope>NUCLEOTIDE SEQUENCE</scope>
    <source>
        <strain evidence="2">AA8</strain>
    </source>
</reference>
<name>A0A9X2RKZ6_9ACTN</name>
<evidence type="ECO:0000313" key="3">
    <source>
        <dbReference type="Proteomes" id="UP001142374"/>
    </source>
</evidence>
<keyword evidence="3" id="KW-1185">Reference proteome</keyword>
<evidence type="ECO:0000256" key="1">
    <source>
        <dbReference type="SAM" id="MobiDB-lite"/>
    </source>
</evidence>
<organism evidence="2 3">
    <name type="scientific">Streptomyces telluris</name>
    <dbReference type="NCBI Taxonomy" id="2720021"/>
    <lineage>
        <taxon>Bacteria</taxon>
        <taxon>Bacillati</taxon>
        <taxon>Actinomycetota</taxon>
        <taxon>Actinomycetes</taxon>
        <taxon>Kitasatosporales</taxon>
        <taxon>Streptomycetaceae</taxon>
        <taxon>Streptomyces</taxon>
    </lineage>
</organism>
<dbReference type="RefSeq" id="WP_168092789.1">
    <property type="nucleotide sequence ID" value="NZ_JAATER010000096.1"/>
</dbReference>
<dbReference type="Gene3D" id="2.60.120.650">
    <property type="entry name" value="Cupin"/>
    <property type="match status" value="1"/>
</dbReference>
<dbReference type="EMBL" id="JANIID010000003">
    <property type="protein sequence ID" value="MCQ8769049.1"/>
    <property type="molecule type" value="Genomic_DNA"/>
</dbReference>
<gene>
    <name evidence="2" type="ORF">NQU55_04530</name>
</gene>
<dbReference type="AlphaFoldDB" id="A0A9X2RKZ6"/>
<dbReference type="Proteomes" id="UP001142374">
    <property type="component" value="Unassembled WGS sequence"/>
</dbReference>
<proteinExistence type="predicted"/>
<protein>
    <submittedName>
        <fullName evidence="2">Uncharacterized protein</fullName>
    </submittedName>
</protein>
<evidence type="ECO:0000313" key="2">
    <source>
        <dbReference type="EMBL" id="MCQ8769049.1"/>
    </source>
</evidence>
<comment type="caution">
    <text evidence="2">The sequence shown here is derived from an EMBL/GenBank/DDBJ whole genome shotgun (WGS) entry which is preliminary data.</text>
</comment>
<sequence>MTGLLTPGEPHAAHGPRRSQADARLLSELVLFVRVHQRPGRPGLLWPEHTGPDGRHHPPGELADALALRLGHPVAALPAPARPAAEPAAAPYDLLVLQQEGSSGWQLRPPDRPAAVTAECGAGQELRLRAGEVLYVPAGYATRSRPARESRDVRLALGPHVLPDGRYRRPGTANT</sequence>